<accession>A0A0F9QE71</accession>
<organism evidence="1">
    <name type="scientific">marine sediment metagenome</name>
    <dbReference type="NCBI Taxonomy" id="412755"/>
    <lineage>
        <taxon>unclassified sequences</taxon>
        <taxon>metagenomes</taxon>
        <taxon>ecological metagenomes</taxon>
    </lineage>
</organism>
<comment type="caution">
    <text evidence="1">The sequence shown here is derived from an EMBL/GenBank/DDBJ whole genome shotgun (WGS) entry which is preliminary data.</text>
</comment>
<dbReference type="AlphaFoldDB" id="A0A0F9QE71"/>
<reference evidence="1" key="1">
    <citation type="journal article" date="2015" name="Nature">
        <title>Complex archaea that bridge the gap between prokaryotes and eukaryotes.</title>
        <authorList>
            <person name="Spang A."/>
            <person name="Saw J.H."/>
            <person name="Jorgensen S.L."/>
            <person name="Zaremba-Niedzwiedzka K."/>
            <person name="Martijn J."/>
            <person name="Lind A.E."/>
            <person name="van Eijk R."/>
            <person name="Schleper C."/>
            <person name="Guy L."/>
            <person name="Ettema T.J."/>
        </authorList>
    </citation>
    <scope>NUCLEOTIDE SEQUENCE</scope>
</reference>
<proteinExistence type="predicted"/>
<dbReference type="EMBL" id="LAZR01005021">
    <property type="protein sequence ID" value="KKN03553.1"/>
    <property type="molecule type" value="Genomic_DNA"/>
</dbReference>
<evidence type="ECO:0000313" key="1">
    <source>
        <dbReference type="EMBL" id="KKN03553.1"/>
    </source>
</evidence>
<sequence>MLLQSNMVKRITASGGGDLEAKTGESLRIKRIECIPSTNDTYLTLNVDRVTVGYYRVAGKSGNHLSTNLFAYLKANLMEFLANYGINVSIPIAEGQTFNVSRYAEAGNVIIIYDRYSDVDVKATEPNGSASSIFTFIQYAKIGSTPAASGDFHINTALTPAEFPDFPCGKVVPAKHTIELLGIVGCPFVQGIAGPHGLATQFLKLIKDREVLFDTDRNGIPFNGEDAAATAVAYQSNFSLIGPSTPVLLNTNAISNGPPLMFEPALKFEAGEELLAYLTLIEVNTSVWVDDTDDTAFILRVRKT</sequence>
<name>A0A0F9QE71_9ZZZZ</name>
<protein>
    <submittedName>
        <fullName evidence="1">Uncharacterized protein</fullName>
    </submittedName>
</protein>
<gene>
    <name evidence="1" type="ORF">LCGC14_1106450</name>
</gene>